<comment type="caution">
    <text evidence="1">The sequence shown here is derived from an EMBL/GenBank/DDBJ whole genome shotgun (WGS) entry which is preliminary data.</text>
</comment>
<dbReference type="EMBL" id="BGZK01002128">
    <property type="protein sequence ID" value="GBP90948.1"/>
    <property type="molecule type" value="Genomic_DNA"/>
</dbReference>
<proteinExistence type="predicted"/>
<protein>
    <submittedName>
        <fullName evidence="1">Uncharacterized protein</fullName>
    </submittedName>
</protein>
<sequence length="118" mass="13066">MILSCALRAGGNSGARSFSPVMLLTLQPSFRHIGVTRLSNSPLGSSHETQENRQLYDYFSNVPTTEAFPSTIFTFQIERLREPSTRCGSGAVSLVLTAYYYGAFKQTTAPRRARPQKT</sequence>
<evidence type="ECO:0000313" key="2">
    <source>
        <dbReference type="Proteomes" id="UP000299102"/>
    </source>
</evidence>
<accession>A0A4C1ZTE6</accession>
<evidence type="ECO:0000313" key="1">
    <source>
        <dbReference type="EMBL" id="GBP90948.1"/>
    </source>
</evidence>
<organism evidence="1 2">
    <name type="scientific">Eumeta variegata</name>
    <name type="common">Bagworm moth</name>
    <name type="synonym">Eumeta japonica</name>
    <dbReference type="NCBI Taxonomy" id="151549"/>
    <lineage>
        <taxon>Eukaryota</taxon>
        <taxon>Metazoa</taxon>
        <taxon>Ecdysozoa</taxon>
        <taxon>Arthropoda</taxon>
        <taxon>Hexapoda</taxon>
        <taxon>Insecta</taxon>
        <taxon>Pterygota</taxon>
        <taxon>Neoptera</taxon>
        <taxon>Endopterygota</taxon>
        <taxon>Lepidoptera</taxon>
        <taxon>Glossata</taxon>
        <taxon>Ditrysia</taxon>
        <taxon>Tineoidea</taxon>
        <taxon>Psychidae</taxon>
        <taxon>Oiketicinae</taxon>
        <taxon>Eumeta</taxon>
    </lineage>
</organism>
<reference evidence="1 2" key="1">
    <citation type="journal article" date="2019" name="Commun. Biol.">
        <title>The bagworm genome reveals a unique fibroin gene that provides high tensile strength.</title>
        <authorList>
            <person name="Kono N."/>
            <person name="Nakamura H."/>
            <person name="Ohtoshi R."/>
            <person name="Tomita M."/>
            <person name="Numata K."/>
            <person name="Arakawa K."/>
        </authorList>
    </citation>
    <scope>NUCLEOTIDE SEQUENCE [LARGE SCALE GENOMIC DNA]</scope>
</reference>
<dbReference type="AlphaFoldDB" id="A0A4C1ZTE6"/>
<name>A0A4C1ZTE6_EUMVA</name>
<gene>
    <name evidence="1" type="ORF">EVAR_64539_1</name>
</gene>
<dbReference type="Proteomes" id="UP000299102">
    <property type="component" value="Unassembled WGS sequence"/>
</dbReference>
<keyword evidence="2" id="KW-1185">Reference proteome</keyword>